<evidence type="ECO:0000313" key="2">
    <source>
        <dbReference type="Proteomes" id="UP000256345"/>
    </source>
</evidence>
<dbReference type="EMBL" id="QUMU01000003">
    <property type="protein sequence ID" value="REG34359.1"/>
    <property type="molecule type" value="Genomic_DNA"/>
</dbReference>
<name>A0ABX9K661_9BACT</name>
<evidence type="ECO:0000313" key="1">
    <source>
        <dbReference type="EMBL" id="REG34359.1"/>
    </source>
</evidence>
<organism evidence="1 2">
    <name type="scientific">Archangium gephyra</name>
    <dbReference type="NCBI Taxonomy" id="48"/>
    <lineage>
        <taxon>Bacteria</taxon>
        <taxon>Pseudomonadati</taxon>
        <taxon>Myxococcota</taxon>
        <taxon>Myxococcia</taxon>
        <taxon>Myxococcales</taxon>
        <taxon>Cystobacterineae</taxon>
        <taxon>Archangiaceae</taxon>
        <taxon>Archangium</taxon>
    </lineage>
</organism>
<sequence length="128" mass="14743">MMTRSQAAKLFSELNRKTQAGEITWQRNINKVSGYSGDSLIDSFFAKYNNWRMGLLRMAYRQYDPERDINFFEEGTRLVLLDLMDQVQYEFPEAPGLSDLMNAVTYTTSNAADFVADILGDTTKEEED</sequence>
<comment type="caution">
    <text evidence="1">The sequence shown here is derived from an EMBL/GenBank/DDBJ whole genome shotgun (WGS) entry which is preliminary data.</text>
</comment>
<gene>
    <name evidence="1" type="ORF">ATI61_103252</name>
</gene>
<proteinExistence type="predicted"/>
<dbReference type="Proteomes" id="UP000256345">
    <property type="component" value="Unassembled WGS sequence"/>
</dbReference>
<dbReference type="RefSeq" id="WP_147332794.1">
    <property type="nucleotide sequence ID" value="NZ_CP011509.1"/>
</dbReference>
<reference evidence="1 2" key="1">
    <citation type="submission" date="2018-08" db="EMBL/GenBank/DDBJ databases">
        <title>Genomic Encyclopedia of Archaeal and Bacterial Type Strains, Phase II (KMG-II): from individual species to whole genera.</title>
        <authorList>
            <person name="Goeker M."/>
        </authorList>
    </citation>
    <scope>NUCLEOTIDE SEQUENCE [LARGE SCALE GENOMIC DNA]</scope>
    <source>
        <strain evidence="1 2">DSM 2261</strain>
    </source>
</reference>
<protein>
    <submittedName>
        <fullName evidence="1">Uncharacterized protein</fullName>
    </submittedName>
</protein>
<keyword evidence="2" id="KW-1185">Reference proteome</keyword>
<accession>A0ABX9K661</accession>